<dbReference type="Pfam" id="PF00595">
    <property type="entry name" value="PDZ"/>
    <property type="match status" value="2"/>
</dbReference>
<dbReference type="InterPro" id="IPR001478">
    <property type="entry name" value="PDZ"/>
</dbReference>
<evidence type="ECO:0000313" key="6">
    <source>
        <dbReference type="Proteomes" id="UP000015102"/>
    </source>
</evidence>
<dbReference type="EMBL" id="CAQQ02168653">
    <property type="status" value="NOT_ANNOTATED_CDS"/>
    <property type="molecule type" value="Genomic_DNA"/>
</dbReference>
<dbReference type="GO" id="GO:0005886">
    <property type="term" value="C:plasma membrane"/>
    <property type="evidence" value="ECO:0007669"/>
    <property type="project" value="TreeGrafter"/>
</dbReference>
<dbReference type="GO" id="GO:0032426">
    <property type="term" value="C:stereocilium tip"/>
    <property type="evidence" value="ECO:0007669"/>
    <property type="project" value="TreeGrafter"/>
</dbReference>
<keyword evidence="3" id="KW-0966">Cell projection</keyword>
<dbReference type="AlphaFoldDB" id="T1GCT2"/>
<dbReference type="PANTHER" id="PTHR23116">
    <property type="entry name" value="PDZ DOMAIN CONTAINING WHIRLIN AND HARMONIN-RELATED"/>
    <property type="match status" value="1"/>
</dbReference>
<keyword evidence="2" id="KW-0677">Repeat</keyword>
<organism evidence="5 6">
    <name type="scientific">Megaselia scalaris</name>
    <name type="common">Humpbacked fly</name>
    <name type="synonym">Phora scalaris</name>
    <dbReference type="NCBI Taxonomy" id="36166"/>
    <lineage>
        <taxon>Eukaryota</taxon>
        <taxon>Metazoa</taxon>
        <taxon>Ecdysozoa</taxon>
        <taxon>Arthropoda</taxon>
        <taxon>Hexapoda</taxon>
        <taxon>Insecta</taxon>
        <taxon>Pterygota</taxon>
        <taxon>Neoptera</taxon>
        <taxon>Endopterygota</taxon>
        <taxon>Diptera</taxon>
        <taxon>Brachycera</taxon>
        <taxon>Muscomorpha</taxon>
        <taxon>Platypezoidea</taxon>
        <taxon>Phoridae</taxon>
        <taxon>Megaseliini</taxon>
        <taxon>Megaselia</taxon>
    </lineage>
</organism>
<dbReference type="CDD" id="cd06741">
    <property type="entry name" value="PDZ2_FL-whirlin"/>
    <property type="match status" value="1"/>
</dbReference>
<dbReference type="EMBL" id="CAQQ02168655">
    <property type="status" value="NOT_ANNOTATED_CDS"/>
    <property type="molecule type" value="Genomic_DNA"/>
</dbReference>
<dbReference type="PANTHER" id="PTHR23116:SF29">
    <property type="entry name" value="PDZ DOMAIN-CONTAINING PROTEIN 7"/>
    <property type="match status" value="1"/>
</dbReference>
<dbReference type="OMA" id="WIMGRES"/>
<dbReference type="STRING" id="36166.T1GCT2"/>
<sequence>MKILNPAHEYFIGFISGLGVYISRIEEGSVAERAGLRPGDTILEVNGNPFTTLTHDEALKRCVQILKSSRQISMTVRAPPTINSTAPLHGFGPPPPSRDPLYASAAPIIVQPPPTRQTCSWMDRHGRPASPPPEYGGRRTDRRDRIRRVDLTIETGQSLGLMIRGGVEYGLGIFITGVDKDSVADINGLMVGDEILEVNGQSFLDVTHDEAVCQLKYHKRMSLLVRDVGKVPHSCSNIDMEHWDGYSPAGRRKAQISAMVEEKARSLLPRHQYAGLSYYIAEYSARAMTIEAFVSVLLEMLDTYEKHSLVTEIRELVYPEDRVRYDELVYRRVDHNPYDRHR</sequence>
<dbReference type="SMART" id="SM00228">
    <property type="entry name" value="PDZ"/>
    <property type="match status" value="2"/>
</dbReference>
<reference evidence="5" key="2">
    <citation type="submission" date="2015-06" db="UniProtKB">
        <authorList>
            <consortium name="EnsemblMetazoa"/>
        </authorList>
    </citation>
    <scope>IDENTIFICATION</scope>
</reference>
<dbReference type="Gene3D" id="1.20.1160.20">
    <property type="match status" value="1"/>
</dbReference>
<dbReference type="EnsemblMetazoa" id="MESCA001105-RA">
    <property type="protein sequence ID" value="MESCA001105-PA"/>
    <property type="gene ID" value="MESCA001105"/>
</dbReference>
<evidence type="ECO:0000259" key="4">
    <source>
        <dbReference type="PROSITE" id="PS50106"/>
    </source>
</evidence>
<dbReference type="Proteomes" id="UP000015102">
    <property type="component" value="Unassembled WGS sequence"/>
</dbReference>
<feature type="domain" description="PDZ" evidence="4">
    <location>
        <begin position="148"/>
        <end position="216"/>
    </location>
</feature>
<reference evidence="6" key="1">
    <citation type="submission" date="2013-02" db="EMBL/GenBank/DDBJ databases">
        <authorList>
            <person name="Hughes D."/>
        </authorList>
    </citation>
    <scope>NUCLEOTIDE SEQUENCE</scope>
    <source>
        <strain>Durham</strain>
        <strain evidence="6">NC isolate 2 -- Noor lab</strain>
    </source>
</reference>
<dbReference type="FunFam" id="1.20.1160.20:FF:000008">
    <property type="entry name" value="whirlin isoform X8"/>
    <property type="match status" value="1"/>
</dbReference>
<protein>
    <recommendedName>
        <fullName evidence="4">PDZ domain-containing protein</fullName>
    </recommendedName>
</protein>
<dbReference type="EMBL" id="CAQQ02168654">
    <property type="status" value="NOT_ANNOTATED_CDS"/>
    <property type="molecule type" value="Genomic_DNA"/>
</dbReference>
<evidence type="ECO:0000256" key="3">
    <source>
        <dbReference type="ARBA" id="ARBA00023273"/>
    </source>
</evidence>
<dbReference type="Gene3D" id="2.30.42.10">
    <property type="match status" value="2"/>
</dbReference>
<dbReference type="SUPFAM" id="SSF50156">
    <property type="entry name" value="PDZ domain-like"/>
    <property type="match status" value="2"/>
</dbReference>
<accession>T1GCT2</accession>
<name>T1GCT2_MEGSC</name>
<dbReference type="GO" id="GO:0005929">
    <property type="term" value="C:cilium"/>
    <property type="evidence" value="ECO:0007669"/>
    <property type="project" value="TreeGrafter"/>
</dbReference>
<proteinExistence type="predicted"/>
<evidence type="ECO:0000256" key="1">
    <source>
        <dbReference type="ARBA" id="ARBA00004316"/>
    </source>
</evidence>
<dbReference type="FunFam" id="2.30.42.10:FF:000167">
    <property type="entry name" value="whirlin isoform X1"/>
    <property type="match status" value="1"/>
</dbReference>
<dbReference type="CDD" id="cd07357">
    <property type="entry name" value="HN_L-whirlin_R2_like"/>
    <property type="match status" value="1"/>
</dbReference>
<evidence type="ECO:0000313" key="5">
    <source>
        <dbReference type="EnsemblMetazoa" id="MESCA001105-PA"/>
    </source>
</evidence>
<dbReference type="PROSITE" id="PS50106">
    <property type="entry name" value="PDZ"/>
    <property type="match status" value="2"/>
</dbReference>
<dbReference type="InterPro" id="IPR036034">
    <property type="entry name" value="PDZ_sf"/>
</dbReference>
<feature type="domain" description="PDZ" evidence="4">
    <location>
        <begin position="1"/>
        <end position="60"/>
    </location>
</feature>
<dbReference type="HOGENOM" id="CLU_045780_0_0_1"/>
<dbReference type="InterPro" id="IPR051844">
    <property type="entry name" value="USH2_Complex_Protein"/>
</dbReference>
<dbReference type="GO" id="GO:0002142">
    <property type="term" value="C:stereocilia ankle link complex"/>
    <property type="evidence" value="ECO:0007669"/>
    <property type="project" value="TreeGrafter"/>
</dbReference>
<dbReference type="InterPro" id="IPR033028">
    <property type="entry name" value="Whirlin_HN-like_dom2"/>
</dbReference>
<comment type="subcellular location">
    <subcellularLocation>
        <location evidence="1">Cell projection</location>
    </subcellularLocation>
</comment>
<keyword evidence="6" id="KW-1185">Reference proteome</keyword>
<evidence type="ECO:0000256" key="2">
    <source>
        <dbReference type="ARBA" id="ARBA00022737"/>
    </source>
</evidence>